<name>A0A1H9FAT1_9RHOB</name>
<dbReference type="AlphaFoldDB" id="A0A1H9FAT1"/>
<proteinExistence type="predicted"/>
<accession>A0A1H9FAT1</accession>
<protein>
    <submittedName>
        <fullName evidence="1">Uncharacterized protein</fullName>
    </submittedName>
</protein>
<gene>
    <name evidence="1" type="ORF">SAMN04488092_10614</name>
</gene>
<organism evidence="1 2">
    <name type="scientific">Thalassovita taeanensis</name>
    <dbReference type="NCBI Taxonomy" id="657014"/>
    <lineage>
        <taxon>Bacteria</taxon>
        <taxon>Pseudomonadati</taxon>
        <taxon>Pseudomonadota</taxon>
        <taxon>Alphaproteobacteria</taxon>
        <taxon>Rhodobacterales</taxon>
        <taxon>Roseobacteraceae</taxon>
        <taxon>Thalassovita</taxon>
    </lineage>
</organism>
<evidence type="ECO:0000313" key="1">
    <source>
        <dbReference type="EMBL" id="SEQ35009.1"/>
    </source>
</evidence>
<dbReference type="STRING" id="657014.SAMN04488092_10614"/>
<dbReference type="RefSeq" id="WP_139246424.1">
    <property type="nucleotide sequence ID" value="NZ_FOEP01000006.1"/>
</dbReference>
<dbReference type="EMBL" id="FOEP01000006">
    <property type="protein sequence ID" value="SEQ35009.1"/>
    <property type="molecule type" value="Genomic_DNA"/>
</dbReference>
<evidence type="ECO:0000313" key="2">
    <source>
        <dbReference type="Proteomes" id="UP000198634"/>
    </source>
</evidence>
<keyword evidence="2" id="KW-1185">Reference proteome</keyword>
<dbReference type="Proteomes" id="UP000198634">
    <property type="component" value="Unassembled WGS sequence"/>
</dbReference>
<reference evidence="1 2" key="1">
    <citation type="submission" date="2016-10" db="EMBL/GenBank/DDBJ databases">
        <authorList>
            <person name="de Groot N.N."/>
        </authorList>
    </citation>
    <scope>NUCLEOTIDE SEQUENCE [LARGE SCALE GENOMIC DNA]</scope>
    <source>
        <strain evidence="1 2">DSM 22007</strain>
    </source>
</reference>
<sequence>MSKYEQSRAYCRTVVALEPGSTNPSCPADARKMALAELMTIWEHPDPIWTAGLVLVAAKQITDLVYFADLPGPAQIDCGDLVAALGCPRVARMVLRAAGFYIGRDGKWTDRNDDLPNQGPAQKVETPGNFFAKHLLELAEAVDESVN</sequence>